<keyword evidence="3" id="KW-0547">Nucleotide-binding</keyword>
<dbReference type="RefSeq" id="WP_122951085.1">
    <property type="nucleotide sequence ID" value="NZ_CP024634.1"/>
</dbReference>
<evidence type="ECO:0000256" key="6">
    <source>
        <dbReference type="ARBA" id="ARBA00023136"/>
    </source>
</evidence>
<dbReference type="InterPro" id="IPR036640">
    <property type="entry name" value="ABC1_TM_sf"/>
</dbReference>
<dbReference type="Pfam" id="PF00664">
    <property type="entry name" value="ABC_membrane"/>
    <property type="match status" value="1"/>
</dbReference>
<feature type="domain" description="Peptidase C39" evidence="10">
    <location>
        <begin position="5"/>
        <end position="125"/>
    </location>
</feature>
<dbReference type="InterPro" id="IPR027417">
    <property type="entry name" value="P-loop_NTPase"/>
</dbReference>
<dbReference type="SMART" id="SM00382">
    <property type="entry name" value="AAA"/>
    <property type="match status" value="1"/>
</dbReference>
<dbReference type="Proteomes" id="UP000278334">
    <property type="component" value="Chromosome"/>
</dbReference>
<feature type="transmembrane region" description="Helical" evidence="7">
    <location>
        <begin position="396"/>
        <end position="419"/>
    </location>
</feature>
<dbReference type="Pfam" id="PF00005">
    <property type="entry name" value="ABC_tran"/>
    <property type="match status" value="1"/>
</dbReference>
<evidence type="ECO:0000259" key="10">
    <source>
        <dbReference type="PROSITE" id="PS50990"/>
    </source>
</evidence>
<dbReference type="GO" id="GO:0034040">
    <property type="term" value="F:ATPase-coupled lipid transmembrane transporter activity"/>
    <property type="evidence" value="ECO:0007669"/>
    <property type="project" value="TreeGrafter"/>
</dbReference>
<protein>
    <recommendedName>
        <fullName evidence="13">ABC transporter ATP-binding protein</fullName>
    </recommendedName>
</protein>
<dbReference type="InterPro" id="IPR011527">
    <property type="entry name" value="ABC1_TM_dom"/>
</dbReference>
<dbReference type="PROSITE" id="PS50893">
    <property type="entry name" value="ABC_TRANSPORTER_2"/>
    <property type="match status" value="1"/>
</dbReference>
<dbReference type="CDD" id="cd03228">
    <property type="entry name" value="ABCC_MRP_Like"/>
    <property type="match status" value="1"/>
</dbReference>
<dbReference type="KEGG" id="bthg:MS2017_0379"/>
<dbReference type="PANTHER" id="PTHR24221">
    <property type="entry name" value="ATP-BINDING CASSETTE SUB-FAMILY B"/>
    <property type="match status" value="1"/>
</dbReference>
<dbReference type="InterPro" id="IPR005074">
    <property type="entry name" value="Peptidase_C39"/>
</dbReference>
<dbReference type="EMBL" id="CP024634">
    <property type="protein sequence ID" value="AYQ56124.1"/>
    <property type="molecule type" value="Genomic_DNA"/>
</dbReference>
<evidence type="ECO:0000259" key="9">
    <source>
        <dbReference type="PROSITE" id="PS50929"/>
    </source>
</evidence>
<evidence type="ECO:0000256" key="2">
    <source>
        <dbReference type="ARBA" id="ARBA00022692"/>
    </source>
</evidence>
<accession>A0A3G3IKL5</accession>
<dbReference type="InterPro" id="IPR039421">
    <property type="entry name" value="Type_1_exporter"/>
</dbReference>
<reference evidence="11 12" key="1">
    <citation type="submission" date="2017-11" db="EMBL/GenBank/DDBJ databases">
        <title>Genome sequence of the bacterial symbiont EPR9N from a vent mussel Bathymodiolus thermophilus.</title>
        <authorList>
            <person name="Won Y.-J."/>
        </authorList>
    </citation>
    <scope>NUCLEOTIDE SEQUENCE [LARGE SCALE GENOMIC DNA]</scope>
    <source>
        <strain evidence="11 12">EPR9N</strain>
    </source>
</reference>
<feature type="transmembrane region" description="Helical" evidence="7">
    <location>
        <begin position="274"/>
        <end position="294"/>
    </location>
</feature>
<feature type="domain" description="ABC transporter" evidence="8">
    <location>
        <begin position="488"/>
        <end position="692"/>
    </location>
</feature>
<dbReference type="PROSITE" id="PS50929">
    <property type="entry name" value="ABC_TM1F"/>
    <property type="match status" value="1"/>
</dbReference>
<sequence>MRVIQQEEVADCGHACLLMIADHFGLQMDLSTYKNEFFISSEGSSFQDLKSNAEQMNLSARGFKVDLKDISSLSVPCIVNFYSEHFVVLKKITKNFIHIIDPASGPRKIPITLLPPIIGGNLLYALEIKKEQDFAVKDLRKKYTLLNYIKSIKGIFNTYTQVFLFALIVQLALIAQPFYVQLAMDDVVVNNDMELMLLLLTAFIFIGVFDVIAQFVRESLIINLEKSVIKSFYHKLLARILKLPIEYFHSRSAGAIMQKFDSLSVIVANISRSITTIILDGILSMIMLALMFVYSVKLTLIILGIVTLYIILKLITYSVFSKINSVLIHDSSKEKGALIQIITNITSIKGLNVSNHYLDKFDESVGKRLATEKKINNWRNTFLSIGNVIQHADTLIIVYIGVIMIAEGKFTVGMLYSFIFYKTRFVSSIIGLLDSSIELFLSRVHMKYMADIINTESEEERENIGISEPENVVINKSLEQIHDLTKRIEFKGFTYSYPKTKAKVFENFSYVIPANESVCIKGKSGKGKSTILNIISGLYRPQDNQVYINDIDINKTPLKYLRSQVSYYAPTEEFFDGSLLSNIAVSKSININKIIDILKGLDLYDCILNEVPGGLEGHIGSIKYRFSTGQKRRIMLARALYKDSSLLLLDEPTESLDVVTEDIVIDYILKTKKRLILVTHKKAISDRFKNIIEL</sequence>
<comment type="subcellular location">
    <subcellularLocation>
        <location evidence="1">Cell membrane</location>
        <topology evidence="1">Multi-pass membrane protein</topology>
    </subcellularLocation>
</comment>
<dbReference type="Gene3D" id="3.40.50.300">
    <property type="entry name" value="P-loop containing nucleotide triphosphate hydrolases"/>
    <property type="match status" value="1"/>
</dbReference>
<feature type="transmembrane region" description="Helical" evidence="7">
    <location>
        <begin position="156"/>
        <end position="175"/>
    </location>
</feature>
<dbReference type="PANTHER" id="PTHR24221:SF606">
    <property type="entry name" value="COLICIN V SECRETION-PROCESSING ATP-BINDING PROTEIN"/>
    <property type="match status" value="1"/>
</dbReference>
<evidence type="ECO:0000256" key="5">
    <source>
        <dbReference type="ARBA" id="ARBA00022989"/>
    </source>
</evidence>
<evidence type="ECO:0000256" key="7">
    <source>
        <dbReference type="SAM" id="Phobius"/>
    </source>
</evidence>
<name>A0A3G3IKL5_9GAMM</name>
<keyword evidence="5 7" id="KW-1133">Transmembrane helix</keyword>
<keyword evidence="4" id="KW-0067">ATP-binding</keyword>
<dbReference type="InterPro" id="IPR003439">
    <property type="entry name" value="ABC_transporter-like_ATP-bd"/>
</dbReference>
<dbReference type="Gene3D" id="1.20.1560.10">
    <property type="entry name" value="ABC transporter type 1, transmembrane domain"/>
    <property type="match status" value="1"/>
</dbReference>
<evidence type="ECO:0000259" key="8">
    <source>
        <dbReference type="PROSITE" id="PS50893"/>
    </source>
</evidence>
<evidence type="ECO:0000256" key="3">
    <source>
        <dbReference type="ARBA" id="ARBA00022741"/>
    </source>
</evidence>
<evidence type="ECO:0000313" key="12">
    <source>
        <dbReference type="Proteomes" id="UP000278334"/>
    </source>
</evidence>
<dbReference type="GO" id="GO:0140359">
    <property type="term" value="F:ABC-type transporter activity"/>
    <property type="evidence" value="ECO:0007669"/>
    <property type="project" value="InterPro"/>
</dbReference>
<evidence type="ECO:0000313" key="11">
    <source>
        <dbReference type="EMBL" id="AYQ56124.1"/>
    </source>
</evidence>
<evidence type="ECO:0008006" key="13">
    <source>
        <dbReference type="Google" id="ProtNLM"/>
    </source>
</evidence>
<organism evidence="11 12">
    <name type="scientific">Bathymodiolus thermophilus thioautotrophic gill symbiont</name>
    <dbReference type="NCBI Taxonomy" id="2360"/>
    <lineage>
        <taxon>Bacteria</taxon>
        <taxon>Pseudomonadati</taxon>
        <taxon>Pseudomonadota</taxon>
        <taxon>Gammaproteobacteria</taxon>
        <taxon>sulfur-oxidizing symbionts</taxon>
    </lineage>
</organism>
<dbReference type="SUPFAM" id="SSF52540">
    <property type="entry name" value="P-loop containing nucleoside triphosphate hydrolases"/>
    <property type="match status" value="1"/>
</dbReference>
<dbReference type="Pfam" id="PF03412">
    <property type="entry name" value="Peptidase_C39"/>
    <property type="match status" value="1"/>
</dbReference>
<dbReference type="GO" id="GO:0016887">
    <property type="term" value="F:ATP hydrolysis activity"/>
    <property type="evidence" value="ECO:0007669"/>
    <property type="project" value="InterPro"/>
</dbReference>
<dbReference type="AlphaFoldDB" id="A0A3G3IKL5"/>
<gene>
    <name evidence="11" type="ORF">MS2017_0379</name>
</gene>
<dbReference type="GO" id="GO:0005524">
    <property type="term" value="F:ATP binding"/>
    <property type="evidence" value="ECO:0007669"/>
    <property type="project" value="UniProtKB-KW"/>
</dbReference>
<feature type="transmembrane region" description="Helical" evidence="7">
    <location>
        <begin position="300"/>
        <end position="320"/>
    </location>
</feature>
<dbReference type="GO" id="GO:0006508">
    <property type="term" value="P:proteolysis"/>
    <property type="evidence" value="ECO:0007669"/>
    <property type="project" value="InterPro"/>
</dbReference>
<feature type="transmembrane region" description="Helical" evidence="7">
    <location>
        <begin position="195"/>
        <end position="216"/>
    </location>
</feature>
<evidence type="ECO:0000256" key="1">
    <source>
        <dbReference type="ARBA" id="ARBA00004651"/>
    </source>
</evidence>
<keyword evidence="6 7" id="KW-0472">Membrane</keyword>
<evidence type="ECO:0000256" key="4">
    <source>
        <dbReference type="ARBA" id="ARBA00022840"/>
    </source>
</evidence>
<dbReference type="CDD" id="cd18567">
    <property type="entry name" value="ABC_6TM_CvaB_RaxB_like"/>
    <property type="match status" value="1"/>
</dbReference>
<dbReference type="GO" id="GO:0005886">
    <property type="term" value="C:plasma membrane"/>
    <property type="evidence" value="ECO:0007669"/>
    <property type="project" value="UniProtKB-SubCell"/>
</dbReference>
<proteinExistence type="predicted"/>
<dbReference type="PROSITE" id="PS50990">
    <property type="entry name" value="PEPTIDASE_C39"/>
    <property type="match status" value="1"/>
</dbReference>
<dbReference type="SUPFAM" id="SSF90123">
    <property type="entry name" value="ABC transporter transmembrane region"/>
    <property type="match status" value="1"/>
</dbReference>
<dbReference type="GO" id="GO:0008233">
    <property type="term" value="F:peptidase activity"/>
    <property type="evidence" value="ECO:0007669"/>
    <property type="project" value="InterPro"/>
</dbReference>
<feature type="domain" description="ABC transmembrane type-1" evidence="9">
    <location>
        <begin position="162"/>
        <end position="439"/>
    </location>
</feature>
<keyword evidence="2 7" id="KW-0812">Transmembrane</keyword>
<dbReference type="InterPro" id="IPR003593">
    <property type="entry name" value="AAA+_ATPase"/>
</dbReference>
<dbReference type="Gene3D" id="3.90.70.10">
    <property type="entry name" value="Cysteine proteinases"/>
    <property type="match status" value="1"/>
</dbReference>